<comment type="caution">
    <text evidence="2">The sequence shown here is derived from an EMBL/GenBank/DDBJ whole genome shotgun (WGS) entry which is preliminary data.</text>
</comment>
<proteinExistence type="predicted"/>
<dbReference type="OrthoDB" id="9766710at2"/>
<evidence type="ECO:0000256" key="1">
    <source>
        <dbReference type="SAM" id="Phobius"/>
    </source>
</evidence>
<feature type="transmembrane region" description="Helical" evidence="1">
    <location>
        <begin position="46"/>
        <end position="64"/>
    </location>
</feature>
<dbReference type="SUPFAM" id="SSF48452">
    <property type="entry name" value="TPR-like"/>
    <property type="match status" value="1"/>
</dbReference>
<dbReference type="AlphaFoldDB" id="A0A395JST5"/>
<dbReference type="EMBL" id="QNRT01000002">
    <property type="protein sequence ID" value="RBP51770.1"/>
    <property type="molecule type" value="Genomic_DNA"/>
</dbReference>
<dbReference type="Gene3D" id="1.25.40.10">
    <property type="entry name" value="Tetratricopeptide repeat domain"/>
    <property type="match status" value="2"/>
</dbReference>
<dbReference type="InParanoid" id="A0A395JST5"/>
<organism evidence="2 3">
    <name type="scientific">Arenicella xantha</name>
    <dbReference type="NCBI Taxonomy" id="644221"/>
    <lineage>
        <taxon>Bacteria</taxon>
        <taxon>Pseudomonadati</taxon>
        <taxon>Pseudomonadota</taxon>
        <taxon>Gammaproteobacteria</taxon>
        <taxon>Arenicellales</taxon>
        <taxon>Arenicellaceae</taxon>
        <taxon>Arenicella</taxon>
    </lineage>
</organism>
<name>A0A395JST5_9GAMM</name>
<evidence type="ECO:0000313" key="2">
    <source>
        <dbReference type="EMBL" id="RBP51770.1"/>
    </source>
</evidence>
<dbReference type="Proteomes" id="UP000253083">
    <property type="component" value="Unassembled WGS sequence"/>
</dbReference>
<keyword evidence="1" id="KW-1133">Transmembrane helix</keyword>
<gene>
    <name evidence="2" type="ORF">DFR28_1021203</name>
</gene>
<evidence type="ECO:0000313" key="3">
    <source>
        <dbReference type="Proteomes" id="UP000253083"/>
    </source>
</evidence>
<accession>A0A395JST5</accession>
<sequence length="975" mass="109221">MTDLNIQELGFTPVQKAPATKTFNGIGTRLYGHGKIDGAESLYTKILYFTILFVPILALKRYLVHQQDGAEYILGKGPLLGLSKVWNLLVATLIVGFVGFGAYQNHVNSPEYIAKTLMAQATDDIAERQFEPALDNLKLVYRGNSSLKQTAKNKITEMMTPAYLAELTPSENLDVIASAGQLKTLFPQRAELWIEKFNSYQSSAPAVASEFADLIVKNTSDEATIQLYEAKNHKLLQSLYLQNKSDFTISERYATLEERLNQCADCIEILEPHFDKLGTTNAARILGQAYAANGATDKAYELLQPYVALHIEQYHTAEANYDKVIEQVWDKTIDQLNAGSAPSSFYTKYDAATEEQQSQMVDEYFIEKRDSSAQVSRALQAYTESTSVVPVALDLGIVLLNKASANPDDSARNTLLEQAETTFLSVQNYAGDSDEYQLYLGQVYYWLSKEEKGDELFAALLKKYNRSPQVLDSLSETLRSLGAFSKSKEYALEAYETSSEPKEKQYFAQSLALHSVDLEEKIKWLSKADQANSFVQGDLLTSKGKMAVEDDQTDKAIDYYQQAIEVYKTIPENATQHNNIALIYLAKYRLNYDPVDIEAALANLDSAIALEPEDSIVLSNAASQHIAKAYRDVQSPVINFKALEFSPSLDLFAFLYKNQAEKDQIRAKLKAHSSFKKGLSYLEKAVLLAPKSVSDLTELTDIYAFMDDRDGLARLANRFKELELDLGQSQQRKLDARSGVNSQAKLENSLYFIARSSDKLTAPEIIKSQINQTILNSYILTTQANMSAYGRVEDTAELVARARSNYQRSSSSSTRSDLESIILHRLIENAKLNLPEFASLINQYQLILDEDSVFCIALTGINGFKEFVQKDPLHSELLSLLETGTESFPKSFSVFEWKILNELGRQTTANKIAQVYKSDPSIEHLNLLAFKRTSNMEYVNYHTTLILEMLGKPDQAKRHYQAAIEGGLSLPSVNL</sequence>
<dbReference type="InterPro" id="IPR011990">
    <property type="entry name" value="TPR-like_helical_dom_sf"/>
</dbReference>
<reference evidence="2 3" key="1">
    <citation type="submission" date="2018-06" db="EMBL/GenBank/DDBJ databases">
        <title>Genomic Encyclopedia of Type Strains, Phase IV (KMG-IV): sequencing the most valuable type-strain genomes for metagenomic binning, comparative biology and taxonomic classification.</title>
        <authorList>
            <person name="Goeker M."/>
        </authorList>
    </citation>
    <scope>NUCLEOTIDE SEQUENCE [LARGE SCALE GENOMIC DNA]</scope>
    <source>
        <strain evidence="2 3">DSM 24032</strain>
    </source>
</reference>
<protein>
    <submittedName>
        <fullName evidence="2">Uncharacterized protein</fullName>
    </submittedName>
</protein>
<dbReference type="RefSeq" id="WP_113954514.1">
    <property type="nucleotide sequence ID" value="NZ_QNRT01000002.1"/>
</dbReference>
<keyword evidence="1" id="KW-0812">Transmembrane</keyword>
<feature type="transmembrane region" description="Helical" evidence="1">
    <location>
        <begin position="85"/>
        <end position="103"/>
    </location>
</feature>
<keyword evidence="1" id="KW-0472">Membrane</keyword>
<keyword evidence="3" id="KW-1185">Reference proteome</keyword>